<sequence>MKKSKRKLIKFSNYSFCITLPKSAIDAMGWKKGDTVNATFDEKAKKITITKSKVVSKPSKKKGSSPQGLKEVPELRW</sequence>
<dbReference type="SUPFAM" id="SSF89447">
    <property type="entry name" value="AbrB/MazE/MraZ-like"/>
    <property type="match status" value="1"/>
</dbReference>
<feature type="domain" description="SpoVT-AbrB" evidence="2">
    <location>
        <begin position="18"/>
        <end position="53"/>
    </location>
</feature>
<dbReference type="InterPro" id="IPR037914">
    <property type="entry name" value="SpoVT-AbrB_sf"/>
</dbReference>
<accession>A0A0G0D796</accession>
<reference evidence="3 4" key="1">
    <citation type="journal article" date="2015" name="Nature">
        <title>rRNA introns, odd ribosomes, and small enigmatic genomes across a large radiation of phyla.</title>
        <authorList>
            <person name="Brown C.T."/>
            <person name="Hug L.A."/>
            <person name="Thomas B.C."/>
            <person name="Sharon I."/>
            <person name="Castelle C.J."/>
            <person name="Singh A."/>
            <person name="Wilkins M.J."/>
            <person name="Williams K.H."/>
            <person name="Banfield J.F."/>
        </authorList>
    </citation>
    <scope>NUCLEOTIDE SEQUENCE [LARGE SCALE GENOMIC DNA]</scope>
</reference>
<dbReference type="GO" id="GO:0003677">
    <property type="term" value="F:DNA binding"/>
    <property type="evidence" value="ECO:0007669"/>
    <property type="project" value="InterPro"/>
</dbReference>
<feature type="region of interest" description="Disordered" evidence="1">
    <location>
        <begin position="52"/>
        <end position="77"/>
    </location>
</feature>
<evidence type="ECO:0000313" key="4">
    <source>
        <dbReference type="Proteomes" id="UP000034316"/>
    </source>
</evidence>
<proteinExistence type="predicted"/>
<name>A0A0G0D796_9BACT</name>
<gene>
    <name evidence="3" type="ORF">UR93_C0002G0045</name>
</gene>
<evidence type="ECO:0000256" key="1">
    <source>
        <dbReference type="SAM" id="MobiDB-lite"/>
    </source>
</evidence>
<dbReference type="InterPro" id="IPR007159">
    <property type="entry name" value="SpoVT-AbrB_dom"/>
</dbReference>
<dbReference type="STRING" id="1618333.UR93_C0002G0045"/>
<evidence type="ECO:0000259" key="2">
    <source>
        <dbReference type="Pfam" id="PF04014"/>
    </source>
</evidence>
<dbReference type="Proteomes" id="UP000034316">
    <property type="component" value="Unassembled WGS sequence"/>
</dbReference>
<dbReference type="EMBL" id="LBRB01000002">
    <property type="protein sequence ID" value="KKP89143.1"/>
    <property type="molecule type" value="Genomic_DNA"/>
</dbReference>
<evidence type="ECO:0000313" key="3">
    <source>
        <dbReference type="EMBL" id="KKP89143.1"/>
    </source>
</evidence>
<dbReference type="AlphaFoldDB" id="A0A0G0D796"/>
<protein>
    <recommendedName>
        <fullName evidence="2">SpoVT-AbrB domain-containing protein</fullName>
    </recommendedName>
</protein>
<comment type="caution">
    <text evidence="3">The sequence shown here is derived from an EMBL/GenBank/DDBJ whole genome shotgun (WGS) entry which is preliminary data.</text>
</comment>
<dbReference type="Gene3D" id="2.10.260.10">
    <property type="match status" value="1"/>
</dbReference>
<dbReference type="Pfam" id="PF04014">
    <property type="entry name" value="MazE_antitoxin"/>
    <property type="match status" value="1"/>
</dbReference>
<organism evidence="3 4">
    <name type="scientific">Berkelbacteria bacterium GW2011_GWA2_35_9</name>
    <dbReference type="NCBI Taxonomy" id="1618333"/>
    <lineage>
        <taxon>Bacteria</taxon>
        <taxon>Candidatus Berkelbacteria</taxon>
    </lineage>
</organism>